<evidence type="ECO:0000259" key="2">
    <source>
        <dbReference type="Pfam" id="PF11800"/>
    </source>
</evidence>
<evidence type="ECO:0000256" key="1">
    <source>
        <dbReference type="SAM" id="MobiDB-lite"/>
    </source>
</evidence>
<feature type="compositionally biased region" description="Basic and acidic residues" evidence="1">
    <location>
        <begin position="40"/>
        <end position="49"/>
    </location>
</feature>
<evidence type="ECO:0000313" key="3">
    <source>
        <dbReference type="EMBL" id="GGF81561.1"/>
    </source>
</evidence>
<accession>A0ABQ1VMV0</accession>
<protein>
    <recommendedName>
        <fullName evidence="2">Plasmid replication protein C C-terminal domain-containing protein</fullName>
    </recommendedName>
</protein>
<dbReference type="Pfam" id="PF11800">
    <property type="entry name" value="RP-C_C"/>
    <property type="match status" value="1"/>
</dbReference>
<gene>
    <name evidence="3" type="ORF">GCM10011402_37730</name>
</gene>
<sequence>MEVGDYLAAIEEAEALIQELPATVTQQKQLSPIADLTEVNHEAATERSGSDGQNVRHHLNSQLENKDLKRSAQKMDDEQLMALTIKTCREAMAFAVEPVKTTHDLERLACQLAPMMGIDRKCYEQACTELTKPRVALSTLLILQMGNRIRNMPAYFRSVMIGKRASTFDPMSLLLRLSGNNYRPAV</sequence>
<name>A0ABQ1VMV0_9RHOB</name>
<reference evidence="4" key="1">
    <citation type="journal article" date="2019" name="Int. J. Syst. Evol. Microbiol.">
        <title>The Global Catalogue of Microorganisms (GCM) 10K type strain sequencing project: providing services to taxonomists for standard genome sequencing and annotation.</title>
        <authorList>
            <consortium name="The Broad Institute Genomics Platform"/>
            <consortium name="The Broad Institute Genome Sequencing Center for Infectious Disease"/>
            <person name="Wu L."/>
            <person name="Ma J."/>
        </authorList>
    </citation>
    <scope>NUCLEOTIDE SEQUENCE [LARGE SCALE GENOMIC DNA]</scope>
    <source>
        <strain evidence="4">CGMCC 1.15419</strain>
    </source>
</reference>
<dbReference type="EMBL" id="BMIV01000037">
    <property type="protein sequence ID" value="GGF81561.1"/>
    <property type="molecule type" value="Genomic_DNA"/>
</dbReference>
<evidence type="ECO:0000313" key="4">
    <source>
        <dbReference type="Proteomes" id="UP000640509"/>
    </source>
</evidence>
<organism evidence="3 4">
    <name type="scientific">Paracoccus acridae</name>
    <dbReference type="NCBI Taxonomy" id="1795310"/>
    <lineage>
        <taxon>Bacteria</taxon>
        <taxon>Pseudomonadati</taxon>
        <taxon>Pseudomonadota</taxon>
        <taxon>Alphaproteobacteria</taxon>
        <taxon>Rhodobacterales</taxon>
        <taxon>Paracoccaceae</taxon>
        <taxon>Paracoccus</taxon>
    </lineage>
</organism>
<proteinExistence type="predicted"/>
<dbReference type="InterPro" id="IPR021760">
    <property type="entry name" value="RepC_C"/>
</dbReference>
<feature type="domain" description="Plasmid replication protein C C-terminal" evidence="2">
    <location>
        <begin position="83"/>
        <end position="173"/>
    </location>
</feature>
<comment type="caution">
    <text evidence="3">The sequence shown here is derived from an EMBL/GenBank/DDBJ whole genome shotgun (WGS) entry which is preliminary data.</text>
</comment>
<keyword evidence="4" id="KW-1185">Reference proteome</keyword>
<feature type="region of interest" description="Disordered" evidence="1">
    <location>
        <begin position="40"/>
        <end position="71"/>
    </location>
</feature>
<dbReference type="Proteomes" id="UP000640509">
    <property type="component" value="Unassembled WGS sequence"/>
</dbReference>